<evidence type="ECO:0000313" key="2">
    <source>
        <dbReference type="EMBL" id="KAF2638988.1"/>
    </source>
</evidence>
<dbReference type="PANTHER" id="PTHR35043:SF7">
    <property type="entry name" value="TRANSCRIPTION FACTOR DOMAIN-CONTAINING PROTEIN"/>
    <property type="match status" value="1"/>
</dbReference>
<dbReference type="Proteomes" id="UP000799753">
    <property type="component" value="Unassembled WGS sequence"/>
</dbReference>
<protein>
    <recommendedName>
        <fullName evidence="4">Secreted protein</fullName>
    </recommendedName>
</protein>
<proteinExistence type="predicted"/>
<evidence type="ECO:0008006" key="4">
    <source>
        <dbReference type="Google" id="ProtNLM"/>
    </source>
</evidence>
<gene>
    <name evidence="2" type="ORF">P280DRAFT_470986</name>
</gene>
<dbReference type="AlphaFoldDB" id="A0A6A6RXP9"/>
<reference evidence="2" key="1">
    <citation type="journal article" date="2020" name="Stud. Mycol.">
        <title>101 Dothideomycetes genomes: a test case for predicting lifestyles and emergence of pathogens.</title>
        <authorList>
            <person name="Haridas S."/>
            <person name="Albert R."/>
            <person name="Binder M."/>
            <person name="Bloem J."/>
            <person name="Labutti K."/>
            <person name="Salamov A."/>
            <person name="Andreopoulos B."/>
            <person name="Baker S."/>
            <person name="Barry K."/>
            <person name="Bills G."/>
            <person name="Bluhm B."/>
            <person name="Cannon C."/>
            <person name="Castanera R."/>
            <person name="Culley D."/>
            <person name="Daum C."/>
            <person name="Ezra D."/>
            <person name="Gonzalez J."/>
            <person name="Henrissat B."/>
            <person name="Kuo A."/>
            <person name="Liang C."/>
            <person name="Lipzen A."/>
            <person name="Lutzoni F."/>
            <person name="Magnuson J."/>
            <person name="Mondo S."/>
            <person name="Nolan M."/>
            <person name="Ohm R."/>
            <person name="Pangilinan J."/>
            <person name="Park H.-J."/>
            <person name="Ramirez L."/>
            <person name="Alfaro M."/>
            <person name="Sun H."/>
            <person name="Tritt A."/>
            <person name="Yoshinaga Y."/>
            <person name="Zwiers L.-H."/>
            <person name="Turgeon B."/>
            <person name="Goodwin S."/>
            <person name="Spatafora J."/>
            <person name="Crous P."/>
            <person name="Grigoriev I."/>
        </authorList>
    </citation>
    <scope>NUCLEOTIDE SEQUENCE</scope>
    <source>
        <strain evidence="2">CBS 473.64</strain>
    </source>
</reference>
<organism evidence="2 3">
    <name type="scientific">Massarina eburnea CBS 473.64</name>
    <dbReference type="NCBI Taxonomy" id="1395130"/>
    <lineage>
        <taxon>Eukaryota</taxon>
        <taxon>Fungi</taxon>
        <taxon>Dikarya</taxon>
        <taxon>Ascomycota</taxon>
        <taxon>Pezizomycotina</taxon>
        <taxon>Dothideomycetes</taxon>
        <taxon>Pleosporomycetidae</taxon>
        <taxon>Pleosporales</taxon>
        <taxon>Massarineae</taxon>
        <taxon>Massarinaceae</taxon>
        <taxon>Massarina</taxon>
    </lineage>
</organism>
<keyword evidence="1" id="KW-0732">Signal</keyword>
<dbReference type="PANTHER" id="PTHR35043">
    <property type="entry name" value="TRANSCRIPTION FACTOR DOMAIN-CONTAINING PROTEIN"/>
    <property type="match status" value="1"/>
</dbReference>
<evidence type="ECO:0000256" key="1">
    <source>
        <dbReference type="SAM" id="SignalP"/>
    </source>
</evidence>
<name>A0A6A6RXP9_9PLEO</name>
<accession>A0A6A6RXP9</accession>
<feature type="chain" id="PRO_5025536896" description="Secreted protein" evidence="1">
    <location>
        <begin position="17"/>
        <end position="94"/>
    </location>
</feature>
<dbReference type="EMBL" id="MU006788">
    <property type="protein sequence ID" value="KAF2638988.1"/>
    <property type="molecule type" value="Genomic_DNA"/>
</dbReference>
<dbReference type="OrthoDB" id="3061561at2759"/>
<feature type="signal peptide" evidence="1">
    <location>
        <begin position="1"/>
        <end position="16"/>
    </location>
</feature>
<keyword evidence="3" id="KW-1185">Reference proteome</keyword>
<evidence type="ECO:0000313" key="3">
    <source>
        <dbReference type="Proteomes" id="UP000799753"/>
    </source>
</evidence>
<sequence length="94" mass="10719">MARQVAFLIFLLDARGAVQITRTRHKYTRITPIIDARSFTMNTTKETVGWVINPDGRGIIGLLWNCFATGFLCTWSATHLNLPALDYSHFKTFK</sequence>